<proteinExistence type="predicted"/>
<gene>
    <name evidence="1" type="ORF">PORY_000569</name>
</gene>
<reference evidence="1 2" key="1">
    <citation type="journal article" date="2021" name="Commun. Biol.">
        <title>Genomic insights into the host specific adaptation of the Pneumocystis genus.</title>
        <authorList>
            <person name="Cisse O.H."/>
            <person name="Ma L."/>
            <person name="Dekker J.P."/>
            <person name="Khil P.P."/>
            <person name="Youn J.-H."/>
            <person name="Brenchley J.M."/>
            <person name="Blair R."/>
            <person name="Pahar B."/>
            <person name="Chabe M."/>
            <person name="Van Rompay K.K.A."/>
            <person name="Keesler R."/>
            <person name="Sukura A."/>
            <person name="Hirsch V."/>
            <person name="Kutty G."/>
            <person name="Liu Y."/>
            <person name="Peng L."/>
            <person name="Chen J."/>
            <person name="Song J."/>
            <person name="Weissenbacher-Lang C."/>
            <person name="Xu J."/>
            <person name="Upham N.S."/>
            <person name="Stajich J.E."/>
            <person name="Cuomo C.A."/>
            <person name="Cushion M.T."/>
            <person name="Kovacs J.A."/>
        </authorList>
    </citation>
    <scope>NUCLEOTIDE SEQUENCE [LARGE SCALE GENOMIC DNA]</scope>
    <source>
        <strain evidence="1 2">RABM</strain>
    </source>
</reference>
<evidence type="ECO:0000313" key="2">
    <source>
        <dbReference type="Proteomes" id="UP000768646"/>
    </source>
</evidence>
<sequence length="762" mass="87013">MVGTIDKLKTTQIVLPKVNFLWLHYLYIIVMIFIGMFLLCIQNNIKYIDALFLASSAATQAGLVTLDINTLSVYQQVVLYIIPMLTTPIFIHSLTAIVRLFLIRSKFDNIVQQARSQSLRRNQSSNNAFMAYSEIEERGVGNRPIHVLLRRESAVENEGQSIPFRRMSTSLENTVHSIKLNEFEKKNNANNGNDGSSQSAEINTVFKNCQYNVVDKDLIVESQKHEHITFQQEKHSNLDIRFGDLPVPVRSSIDEAKDDELYIVPDRFEQENQFNNKLQKSKSVEPQSVSVINEGLTTITRLSTYDNNNYYLRMRKATTVDRSISKVSTFDRYISNAFWKKRDSSSLSERTNKSFPYLSYQPTIGRNSAFVTLTKEQRDELGGIEYRALKLLCWILIGYYISIHVFAAICFLIFSSSAKSYQKAITDSLASSSWWAFFTSASLFNDFGMTLDPMSMVKYRQSTFILILGSFLIIAGNTAFPILLRFIIWIITLILPKDSLHKESLYFLLDHPRRCFTLLFPSRVTAWLFTLLITLNVTDAILFIVLDFNNPSLKEIGPIHLRVLNCLFQSFSTRTAGFTVVSLSTLHTAVLVSYMFMMYISVFPVAVSIRKTNVYEERSLGIYTNDDDSQNASFVGTHIRQQLSFDLWYIFLGLFIICIAENDNIKNEAIPTFNVFSILFEIISAYCTVGLSLGSPDINSSFSSKLSVVSKLVIISLQIRGRHRGLPYTLDRAIMLPTEKMGRVEEEDYQRKAKVPIVTENL</sequence>
<dbReference type="EMBL" id="JABTEG010000001">
    <property type="protein sequence ID" value="KAG4306581.1"/>
    <property type="molecule type" value="Genomic_DNA"/>
</dbReference>
<organism evidence="1 2">
    <name type="scientific">Pneumocystis oryctolagi</name>
    <dbReference type="NCBI Taxonomy" id="42067"/>
    <lineage>
        <taxon>Eukaryota</taxon>
        <taxon>Fungi</taxon>
        <taxon>Dikarya</taxon>
        <taxon>Ascomycota</taxon>
        <taxon>Taphrinomycotina</taxon>
        <taxon>Pneumocystomycetes</taxon>
        <taxon>Pneumocystaceae</taxon>
        <taxon>Pneumocystis</taxon>
    </lineage>
</organism>
<evidence type="ECO:0000313" key="1">
    <source>
        <dbReference type="EMBL" id="KAG4306581.1"/>
    </source>
</evidence>
<protein>
    <submittedName>
        <fullName evidence="1">Uncharacterized protein</fullName>
    </submittedName>
</protein>
<keyword evidence="2" id="KW-1185">Reference proteome</keyword>
<name>A0ACB7CG27_9ASCO</name>
<dbReference type="Proteomes" id="UP000768646">
    <property type="component" value="Unassembled WGS sequence"/>
</dbReference>
<accession>A0ACB7CG27</accession>
<comment type="caution">
    <text evidence="1">The sequence shown here is derived from an EMBL/GenBank/DDBJ whole genome shotgun (WGS) entry which is preliminary data.</text>
</comment>